<dbReference type="EMBL" id="JAPTMU010000012">
    <property type="protein sequence ID" value="KAJ4934513.1"/>
    <property type="molecule type" value="Genomic_DNA"/>
</dbReference>
<evidence type="ECO:0000313" key="2">
    <source>
        <dbReference type="EMBL" id="KAJ4934513.1"/>
    </source>
</evidence>
<organism evidence="2 3">
    <name type="scientific">Pogonophryne albipinna</name>
    <dbReference type="NCBI Taxonomy" id="1090488"/>
    <lineage>
        <taxon>Eukaryota</taxon>
        <taxon>Metazoa</taxon>
        <taxon>Chordata</taxon>
        <taxon>Craniata</taxon>
        <taxon>Vertebrata</taxon>
        <taxon>Euteleostomi</taxon>
        <taxon>Actinopterygii</taxon>
        <taxon>Neopterygii</taxon>
        <taxon>Teleostei</taxon>
        <taxon>Neoteleostei</taxon>
        <taxon>Acanthomorphata</taxon>
        <taxon>Eupercaria</taxon>
        <taxon>Perciformes</taxon>
        <taxon>Notothenioidei</taxon>
        <taxon>Pogonophryne</taxon>
    </lineage>
</organism>
<feature type="non-terminal residue" evidence="2">
    <location>
        <position position="68"/>
    </location>
</feature>
<sequence>GNKVSPARGGGRAETEPTVSLPCTPVSPNKWAPARAFVSFINARLIEVPGDSGIINGTKRQVVAGWIE</sequence>
<evidence type="ECO:0000313" key="3">
    <source>
        <dbReference type="Proteomes" id="UP001219934"/>
    </source>
</evidence>
<proteinExistence type="predicted"/>
<dbReference type="AlphaFoldDB" id="A0AAD6B0T1"/>
<gene>
    <name evidence="2" type="ORF">JOQ06_007306</name>
</gene>
<keyword evidence="3" id="KW-1185">Reference proteome</keyword>
<feature type="non-terminal residue" evidence="2">
    <location>
        <position position="1"/>
    </location>
</feature>
<reference evidence="2" key="1">
    <citation type="submission" date="2022-11" db="EMBL/GenBank/DDBJ databases">
        <title>Chromosome-level genome of Pogonophryne albipinna.</title>
        <authorList>
            <person name="Jo E."/>
        </authorList>
    </citation>
    <scope>NUCLEOTIDE SEQUENCE</scope>
    <source>
        <strain evidence="2">SGF0006</strain>
        <tissue evidence="2">Muscle</tissue>
    </source>
</reference>
<protein>
    <submittedName>
        <fullName evidence="2">Uncharacterized protein</fullName>
    </submittedName>
</protein>
<feature type="region of interest" description="Disordered" evidence="1">
    <location>
        <begin position="1"/>
        <end position="25"/>
    </location>
</feature>
<evidence type="ECO:0000256" key="1">
    <source>
        <dbReference type="SAM" id="MobiDB-lite"/>
    </source>
</evidence>
<comment type="caution">
    <text evidence="2">The sequence shown here is derived from an EMBL/GenBank/DDBJ whole genome shotgun (WGS) entry which is preliminary data.</text>
</comment>
<accession>A0AAD6B0T1</accession>
<dbReference type="Proteomes" id="UP001219934">
    <property type="component" value="Unassembled WGS sequence"/>
</dbReference>
<name>A0AAD6B0T1_9TELE</name>